<dbReference type="EMBL" id="LQYW01000071">
    <property type="protein sequence ID" value="KYD28978.1"/>
    <property type="molecule type" value="Genomic_DNA"/>
</dbReference>
<feature type="compositionally biased region" description="Basic and acidic residues" evidence="1">
    <location>
        <begin position="25"/>
        <end position="41"/>
    </location>
</feature>
<comment type="caution">
    <text evidence="2">The sequence shown here is derived from an EMBL/GenBank/DDBJ whole genome shotgun (WGS) entry which is preliminary data.</text>
</comment>
<sequence length="41" mass="4498">MAKTDGVCAEKGKKKREGAGTPNPRTKEIPHLTDEFTTRVV</sequence>
<evidence type="ECO:0000313" key="3">
    <source>
        <dbReference type="Proteomes" id="UP000075324"/>
    </source>
</evidence>
<name>A0A150MWX9_9BACL</name>
<dbReference type="Proteomes" id="UP000075324">
    <property type="component" value="Unassembled WGS sequence"/>
</dbReference>
<reference evidence="2 3" key="1">
    <citation type="submission" date="2016-01" db="EMBL/GenBank/DDBJ databases">
        <title>Draft Genome Sequences of Seven Thermophilic Sporeformers Isolated from Foods.</title>
        <authorList>
            <person name="Berendsen E.M."/>
            <person name="Wells-Bennik M.H."/>
            <person name="Krawcyk A.O."/>
            <person name="De Jong A."/>
            <person name="Holsappel S."/>
            <person name="Eijlander R.T."/>
            <person name="Kuipers O.P."/>
        </authorList>
    </citation>
    <scope>NUCLEOTIDE SEQUENCE [LARGE SCALE GENOMIC DNA]</scope>
    <source>
        <strain evidence="2 3">B4110</strain>
    </source>
</reference>
<gene>
    <name evidence="2" type="ORF">B4110_3715</name>
</gene>
<protein>
    <submittedName>
        <fullName evidence="2">Uncharacterized protein</fullName>
    </submittedName>
</protein>
<evidence type="ECO:0000313" key="2">
    <source>
        <dbReference type="EMBL" id="KYD28978.1"/>
    </source>
</evidence>
<feature type="region of interest" description="Disordered" evidence="1">
    <location>
        <begin position="1"/>
        <end position="41"/>
    </location>
</feature>
<dbReference type="AlphaFoldDB" id="A0A150MWX9"/>
<accession>A0A150MWX9</accession>
<proteinExistence type="predicted"/>
<organism evidence="2 3">
    <name type="scientific">Parageobacillus toebii</name>
    <dbReference type="NCBI Taxonomy" id="153151"/>
    <lineage>
        <taxon>Bacteria</taxon>
        <taxon>Bacillati</taxon>
        <taxon>Bacillota</taxon>
        <taxon>Bacilli</taxon>
        <taxon>Bacillales</taxon>
        <taxon>Anoxybacillaceae</taxon>
        <taxon>Parageobacillus</taxon>
    </lineage>
</organism>
<evidence type="ECO:0000256" key="1">
    <source>
        <dbReference type="SAM" id="MobiDB-lite"/>
    </source>
</evidence>